<reference evidence="9 10" key="1">
    <citation type="submission" date="2016-02" db="EMBL/GenBank/DDBJ databases">
        <title>Draft genome sequence of Thermodesulfatator sp. S606.</title>
        <authorList>
            <person name="Lai Q."/>
            <person name="Cao J."/>
            <person name="Dupont S."/>
            <person name="Shao Z."/>
            <person name="Jebbar M."/>
            <person name="Alain K."/>
        </authorList>
    </citation>
    <scope>NUCLEOTIDE SEQUENCE [LARGE SCALE GENOMIC DNA]</scope>
    <source>
        <strain evidence="9 10">S606</strain>
    </source>
</reference>
<dbReference type="PANTHER" id="PTHR21152:SF40">
    <property type="entry name" value="ALANINE--GLYOXYLATE AMINOTRANSFERASE"/>
    <property type="match status" value="1"/>
</dbReference>
<dbReference type="InterPro" id="IPR015421">
    <property type="entry name" value="PyrdxlP-dep_Trfase_major"/>
</dbReference>
<comment type="cofactor">
    <cofactor evidence="1 5 7">
        <name>pyridoxal 5'-phosphate</name>
        <dbReference type="ChEBI" id="CHEBI:597326"/>
    </cofactor>
</comment>
<comment type="caution">
    <text evidence="9">The sequence shown here is derived from an EMBL/GenBank/DDBJ whole genome shotgun (WGS) entry which is preliminary data.</text>
</comment>
<name>A0A177E5U2_9BACT</name>
<dbReference type="InterPro" id="IPR020578">
    <property type="entry name" value="Aminotrans_V_PyrdxlP_BS"/>
</dbReference>
<sequence>MNLLDKKVLLAPGPVPVPPQALLAMARPVIHHRLPEFSAILEKIREDLKYLFQTKEDVLFFASSGTGAMEACVANLFKSGEKVIVVRGGKFGERWGELAETYGLNPVYIDVTWGEAVSVEVVKKALADNPDARGLLIQAHETSTGVKHPVSEIAALTRDTEVLLVVDAISALGVYPLPFDELGVDAMVAGSQKSIALPPGLSFVALSQKAWQRVEENNESPRYYFDFRKEKKALGKATTAFTPAVSLLYGLSEILNRIKEVGLPRLFAHYKRLSGACRAGVKALGLELFAKEPCEALTIVKVPEGVDGAKLMKLMREKYQVTMAGGQAKLKGKVVRIAHLGYQGPLDVIVALSTLEMALTELGYQLPLGAGVAAAQKYFLETEEE</sequence>
<dbReference type="InterPro" id="IPR015424">
    <property type="entry name" value="PyrdxlP-dep_Trfase"/>
</dbReference>
<dbReference type="OrthoDB" id="389074at2"/>
<evidence type="ECO:0000313" key="9">
    <source>
        <dbReference type="EMBL" id="OAG27304.1"/>
    </source>
</evidence>
<dbReference type="EMBL" id="LSFI01000033">
    <property type="protein sequence ID" value="OAG27304.1"/>
    <property type="molecule type" value="Genomic_DNA"/>
</dbReference>
<dbReference type="GO" id="GO:0019265">
    <property type="term" value="P:glycine biosynthetic process, by transamination of glyoxylate"/>
    <property type="evidence" value="ECO:0007669"/>
    <property type="project" value="TreeGrafter"/>
</dbReference>
<dbReference type="PIRSF" id="PIRSF000524">
    <property type="entry name" value="SPT"/>
    <property type="match status" value="1"/>
</dbReference>
<dbReference type="InterPro" id="IPR015422">
    <property type="entry name" value="PyrdxlP-dep_Trfase_small"/>
</dbReference>
<dbReference type="PANTHER" id="PTHR21152">
    <property type="entry name" value="AMINOTRANSFERASE CLASS V"/>
    <property type="match status" value="1"/>
</dbReference>
<keyword evidence="10" id="KW-1185">Reference proteome</keyword>
<evidence type="ECO:0000256" key="4">
    <source>
        <dbReference type="PIRSR" id="PIRSR000524-1"/>
    </source>
</evidence>
<evidence type="ECO:0000256" key="3">
    <source>
        <dbReference type="ARBA" id="ARBA00022898"/>
    </source>
</evidence>
<feature type="binding site" evidence="4">
    <location>
        <position position="336"/>
    </location>
    <ligand>
        <name>substrate</name>
    </ligand>
</feature>
<keyword evidence="9" id="KW-0032">Aminotransferase</keyword>
<feature type="domain" description="Aminotransferase class V" evidence="8">
    <location>
        <begin position="30"/>
        <end position="328"/>
    </location>
</feature>
<evidence type="ECO:0000256" key="2">
    <source>
        <dbReference type="ARBA" id="ARBA00009236"/>
    </source>
</evidence>
<dbReference type="GO" id="GO:0004760">
    <property type="term" value="F:L-serine-pyruvate transaminase activity"/>
    <property type="evidence" value="ECO:0007669"/>
    <property type="project" value="TreeGrafter"/>
</dbReference>
<keyword evidence="3 5" id="KW-0663">Pyridoxal phosphate</keyword>
<evidence type="ECO:0000256" key="7">
    <source>
        <dbReference type="RuleBase" id="RU004504"/>
    </source>
</evidence>
<dbReference type="Proteomes" id="UP000076964">
    <property type="component" value="Unassembled WGS sequence"/>
</dbReference>
<evidence type="ECO:0000313" key="10">
    <source>
        <dbReference type="Proteomes" id="UP000076964"/>
    </source>
</evidence>
<organism evidence="9 10">
    <name type="scientific">Thermodesulfatator autotrophicus</name>
    <dbReference type="NCBI Taxonomy" id="1795632"/>
    <lineage>
        <taxon>Bacteria</taxon>
        <taxon>Pseudomonadati</taxon>
        <taxon>Thermodesulfobacteriota</taxon>
        <taxon>Thermodesulfobacteria</taxon>
        <taxon>Thermodesulfobacteriales</taxon>
        <taxon>Thermodesulfatatoraceae</taxon>
        <taxon>Thermodesulfatator</taxon>
    </lineage>
</organism>
<dbReference type="InterPro" id="IPR000192">
    <property type="entry name" value="Aminotrans_V_dom"/>
</dbReference>
<comment type="similarity">
    <text evidence="2 6">Belongs to the class-V pyridoxal-phosphate-dependent aminotransferase family.</text>
</comment>
<dbReference type="InterPro" id="IPR024169">
    <property type="entry name" value="SP_NH2Trfase/AEP_transaminase"/>
</dbReference>
<dbReference type="Pfam" id="PF00266">
    <property type="entry name" value="Aminotran_5"/>
    <property type="match status" value="1"/>
</dbReference>
<dbReference type="GO" id="GO:0008453">
    <property type="term" value="F:alanine-glyoxylate transaminase activity"/>
    <property type="evidence" value="ECO:0007669"/>
    <property type="project" value="TreeGrafter"/>
</dbReference>
<accession>A0A177E5U2</accession>
<dbReference type="SUPFAM" id="SSF53383">
    <property type="entry name" value="PLP-dependent transferases"/>
    <property type="match status" value="1"/>
</dbReference>
<dbReference type="STRING" id="1795632.TH606_07475"/>
<evidence type="ECO:0000256" key="6">
    <source>
        <dbReference type="RuleBase" id="RU004075"/>
    </source>
</evidence>
<evidence type="ECO:0000256" key="1">
    <source>
        <dbReference type="ARBA" id="ARBA00001933"/>
    </source>
</evidence>
<dbReference type="Gene3D" id="3.40.640.10">
    <property type="entry name" value="Type I PLP-dependent aspartate aminotransferase-like (Major domain)"/>
    <property type="match status" value="1"/>
</dbReference>
<protein>
    <submittedName>
        <fullName evidence="9">Class V aminotransferase</fullName>
    </submittedName>
</protein>
<dbReference type="Gene3D" id="3.90.1150.10">
    <property type="entry name" value="Aspartate Aminotransferase, domain 1"/>
    <property type="match status" value="1"/>
</dbReference>
<feature type="modified residue" description="N6-(pyridoxal phosphate)lysine" evidence="5">
    <location>
        <position position="193"/>
    </location>
</feature>
<evidence type="ECO:0000259" key="8">
    <source>
        <dbReference type="Pfam" id="PF00266"/>
    </source>
</evidence>
<proteinExistence type="inferred from homology"/>
<evidence type="ECO:0000256" key="5">
    <source>
        <dbReference type="PIRSR" id="PIRSR000524-50"/>
    </source>
</evidence>
<dbReference type="PROSITE" id="PS00595">
    <property type="entry name" value="AA_TRANSFER_CLASS_5"/>
    <property type="match status" value="1"/>
</dbReference>
<gene>
    <name evidence="9" type="ORF">TH606_07475</name>
</gene>
<dbReference type="RefSeq" id="WP_068542524.1">
    <property type="nucleotide sequence ID" value="NZ_LSFI01000033.1"/>
</dbReference>
<keyword evidence="9" id="KW-0808">Transferase</keyword>
<dbReference type="AlphaFoldDB" id="A0A177E5U2"/>